<dbReference type="InterPro" id="IPR000048">
    <property type="entry name" value="IQ_motif_EF-hand-BS"/>
</dbReference>
<dbReference type="PROSITE" id="PS50096">
    <property type="entry name" value="IQ"/>
    <property type="match status" value="2"/>
</dbReference>
<reference evidence="2 3" key="1">
    <citation type="submission" date="2014-11" db="EMBL/GenBank/DDBJ databases">
        <authorList>
            <person name="Zhu J."/>
            <person name="Qi W."/>
            <person name="Song R."/>
        </authorList>
    </citation>
    <scope>NUCLEOTIDE SEQUENCE [LARGE SCALE GENOMIC DNA]</scope>
</reference>
<dbReference type="AlphaFoldDB" id="A0A0G4FLK2"/>
<dbReference type="EMBL" id="CDMY01000458">
    <property type="protein sequence ID" value="CEM14800.1"/>
    <property type="molecule type" value="Genomic_DNA"/>
</dbReference>
<dbReference type="OMA" id="QKTYRRW"/>
<dbReference type="SMART" id="SM00015">
    <property type="entry name" value="IQ"/>
    <property type="match status" value="3"/>
</dbReference>
<gene>
    <name evidence="2" type="ORF">Vbra_393</name>
</gene>
<feature type="compositionally biased region" description="Basic and acidic residues" evidence="1">
    <location>
        <begin position="236"/>
        <end position="247"/>
    </location>
</feature>
<dbReference type="InParanoid" id="A0A0G4FLK2"/>
<feature type="compositionally biased region" description="Pro residues" evidence="1">
    <location>
        <begin position="264"/>
        <end position="274"/>
    </location>
</feature>
<dbReference type="Pfam" id="PF00612">
    <property type="entry name" value="IQ"/>
    <property type="match status" value="1"/>
</dbReference>
<dbReference type="VEuPathDB" id="CryptoDB:Vbra_393"/>
<proteinExistence type="predicted"/>
<keyword evidence="3" id="KW-1185">Reference proteome</keyword>
<protein>
    <submittedName>
        <fullName evidence="2">Uncharacterized protein</fullName>
    </submittedName>
</protein>
<organism evidence="2 3">
    <name type="scientific">Vitrella brassicaformis (strain CCMP3155)</name>
    <dbReference type="NCBI Taxonomy" id="1169540"/>
    <lineage>
        <taxon>Eukaryota</taxon>
        <taxon>Sar</taxon>
        <taxon>Alveolata</taxon>
        <taxon>Colpodellida</taxon>
        <taxon>Vitrellaceae</taxon>
        <taxon>Vitrella</taxon>
    </lineage>
</organism>
<evidence type="ECO:0000256" key="1">
    <source>
        <dbReference type="SAM" id="MobiDB-lite"/>
    </source>
</evidence>
<dbReference type="OrthoDB" id="190375at2759"/>
<dbReference type="Gene3D" id="1.20.5.190">
    <property type="match status" value="1"/>
</dbReference>
<feature type="compositionally biased region" description="Low complexity" evidence="1">
    <location>
        <begin position="251"/>
        <end position="263"/>
    </location>
</feature>
<feature type="region of interest" description="Disordered" evidence="1">
    <location>
        <begin position="227"/>
        <end position="278"/>
    </location>
</feature>
<dbReference type="Proteomes" id="UP000041254">
    <property type="component" value="Unassembled WGS sequence"/>
</dbReference>
<accession>A0A0G4FLK2</accession>
<evidence type="ECO:0000313" key="3">
    <source>
        <dbReference type="Proteomes" id="UP000041254"/>
    </source>
</evidence>
<name>A0A0G4FLK2_VITBC</name>
<sequence>MRMETGGFVGPSRSSGEEMATFAEIRARGREVIKEYFALLQAADDSRFEELKRATQIQAAWRRTVAYQDYQTHLRAIHLIQRCFRGSVGRRAARTKEEDRHRARIRAFFDHVATVIQRYFRGFWSRKYLSDFRGRKSYLNSLAQEGEKVRETLIEYGLREMQLKEHRDAEATRLHFLKVASQLHHLVSTESCPGVFNPPYATDVPKSFGAPVEQILRNTCKVKLRRAVRQSPAARRKMEAQRRHEMQDTQASATTLKSKAASVPPAPAPLPPAARPLVSTTASQGRLSPVPGPFRAAEMVQERVSRAAENNQTLQASSPYERPEDESKLEYRIDKQMRVSADEFVVRKPTENPPPISVLAAAGGTRPPIQFREDYSHLPKIRAPFHKAVPQGKAFSDYGGRGAIAGRQ</sequence>
<evidence type="ECO:0000313" key="2">
    <source>
        <dbReference type="EMBL" id="CEM14800.1"/>
    </source>
</evidence>
<dbReference type="STRING" id="1169540.A0A0G4FLK2"/>